<keyword evidence="2" id="KW-1185">Reference proteome</keyword>
<dbReference type="Gene3D" id="3.80.10.10">
    <property type="entry name" value="Ribonuclease Inhibitor"/>
    <property type="match status" value="1"/>
</dbReference>
<dbReference type="SUPFAM" id="SSF52047">
    <property type="entry name" value="RNI-like"/>
    <property type="match status" value="1"/>
</dbReference>
<dbReference type="EMBL" id="SPHZ02000011">
    <property type="protein sequence ID" value="KAF0892651.1"/>
    <property type="molecule type" value="Genomic_DNA"/>
</dbReference>
<reference evidence="1 2" key="1">
    <citation type="submission" date="2019-11" db="EMBL/GenBank/DDBJ databases">
        <title>Whole genome sequence of Oryza granulata.</title>
        <authorList>
            <person name="Li W."/>
        </authorList>
    </citation>
    <scope>NUCLEOTIDE SEQUENCE [LARGE SCALE GENOMIC DNA]</scope>
    <source>
        <strain evidence="2">cv. Menghai</strain>
        <tissue evidence="1">Leaf</tissue>
    </source>
</reference>
<comment type="caution">
    <text evidence="1">The sequence shown here is derived from an EMBL/GenBank/DDBJ whole genome shotgun (WGS) entry which is preliminary data.</text>
</comment>
<evidence type="ECO:0000313" key="1">
    <source>
        <dbReference type="EMBL" id="KAF0892651.1"/>
    </source>
</evidence>
<gene>
    <name evidence="1" type="ORF">E2562_017631</name>
</gene>
<organism evidence="1 2">
    <name type="scientific">Oryza meyeriana var. granulata</name>
    <dbReference type="NCBI Taxonomy" id="110450"/>
    <lineage>
        <taxon>Eukaryota</taxon>
        <taxon>Viridiplantae</taxon>
        <taxon>Streptophyta</taxon>
        <taxon>Embryophyta</taxon>
        <taxon>Tracheophyta</taxon>
        <taxon>Spermatophyta</taxon>
        <taxon>Magnoliopsida</taxon>
        <taxon>Liliopsida</taxon>
        <taxon>Poales</taxon>
        <taxon>Poaceae</taxon>
        <taxon>BOP clade</taxon>
        <taxon>Oryzoideae</taxon>
        <taxon>Oryzeae</taxon>
        <taxon>Oryzinae</taxon>
        <taxon>Oryza</taxon>
        <taxon>Oryza meyeriana</taxon>
    </lineage>
</organism>
<dbReference type="OrthoDB" id="550575at2759"/>
<dbReference type="Proteomes" id="UP000479710">
    <property type="component" value="Unassembled WGS sequence"/>
</dbReference>
<protein>
    <submittedName>
        <fullName evidence="1">Uncharacterized protein</fullName>
    </submittedName>
</protein>
<dbReference type="AlphaFoldDB" id="A0A6G1BY16"/>
<proteinExistence type="predicted"/>
<sequence length="392" mass="42605">MSRQLYTIDAEQRGAIRVCPAREAIAALCSQFTNLQKVEINYSGCTLGNGNQIDNQEPEGPEIGLRFLLGKCKALEKLCLEYVSSVVDNDMIALSQTCKNLKSISLWLKPEHYNVADGCEHWVPPEIGFTQEGLLSLVQSCPIRVLVLNGALFFNDMGMKALSSAPFLDTLILMDCEDVTDHGMRFIMQVRKMLTTEHPAINKCKQTGEDTGCLIENQNACETGALMPDILSEAGFANMSISGDSSSSELSKQVASVLRPCIVSLASFIEGTMLFGCRGIFIPPGSDADPTSVLTSASLIRSSDDESKIIDNLTIKVRLPDDLVVIGWLHHYDLKHSAAETINKGDPYKLRGGELTCAGHPMAEGHLLCSQIPAATRFVSVQSRHVPALGLS</sequence>
<evidence type="ECO:0000313" key="2">
    <source>
        <dbReference type="Proteomes" id="UP000479710"/>
    </source>
</evidence>
<accession>A0A6G1BY16</accession>
<name>A0A6G1BY16_9ORYZ</name>
<dbReference type="InterPro" id="IPR032675">
    <property type="entry name" value="LRR_dom_sf"/>
</dbReference>
<dbReference type="PANTHER" id="PTHR18868">
    <property type="entry name" value="OS07G0665300 PROTEIN-RELATED"/>
    <property type="match status" value="1"/>
</dbReference>
<dbReference type="PANTHER" id="PTHR18868:SF37">
    <property type="entry name" value="OS07G0665300 PROTEIN"/>
    <property type="match status" value="1"/>
</dbReference>